<dbReference type="NCBIfam" id="TIGR03934">
    <property type="entry name" value="TQXA_dom"/>
    <property type="match status" value="1"/>
</dbReference>
<feature type="compositionally biased region" description="Low complexity" evidence="5">
    <location>
        <begin position="325"/>
        <end position="356"/>
    </location>
</feature>
<gene>
    <name evidence="9" type="ORF">LV75_003115</name>
</gene>
<proteinExistence type="predicted"/>
<keyword evidence="10" id="KW-1185">Reference proteome</keyword>
<evidence type="ECO:0000256" key="6">
    <source>
        <dbReference type="SAM" id="Phobius"/>
    </source>
</evidence>
<feature type="domain" description="Gram-positive cocci surface proteins LPxTG" evidence="8">
    <location>
        <begin position="364"/>
        <end position="399"/>
    </location>
</feature>
<protein>
    <submittedName>
        <fullName evidence="9">LPXTG-motif cell wall anchor domain-containing protein/TQXA domain-containing protein</fullName>
    </submittedName>
</protein>
<dbReference type="PROSITE" id="PS50847">
    <property type="entry name" value="GRAM_POS_ANCHORING"/>
    <property type="match status" value="1"/>
</dbReference>
<evidence type="ECO:0000313" key="10">
    <source>
        <dbReference type="Proteomes" id="UP001205185"/>
    </source>
</evidence>
<accession>A0ABT1IDC5</accession>
<name>A0ABT1IDC5_9PSEU</name>
<evidence type="ECO:0000256" key="7">
    <source>
        <dbReference type="SAM" id="SignalP"/>
    </source>
</evidence>
<dbReference type="InterPro" id="IPR023849">
    <property type="entry name" value="TQXA_dom"/>
</dbReference>
<dbReference type="EMBL" id="JAMTCO010000007">
    <property type="protein sequence ID" value="MCP2270614.1"/>
    <property type="molecule type" value="Genomic_DNA"/>
</dbReference>
<dbReference type="RefSeq" id="WP_253887568.1">
    <property type="nucleotide sequence ID" value="NZ_BAAAVB010000009.1"/>
</dbReference>
<keyword evidence="6" id="KW-1133">Transmembrane helix</keyword>
<feature type="transmembrane region" description="Helical" evidence="6">
    <location>
        <begin position="371"/>
        <end position="392"/>
    </location>
</feature>
<feature type="chain" id="PRO_5045052512" evidence="7">
    <location>
        <begin position="23"/>
        <end position="399"/>
    </location>
</feature>
<evidence type="ECO:0000313" key="9">
    <source>
        <dbReference type="EMBL" id="MCP2270614.1"/>
    </source>
</evidence>
<comment type="caution">
    <text evidence="9">The sequence shown here is derived from an EMBL/GenBank/DDBJ whole genome shotgun (WGS) entry which is preliminary data.</text>
</comment>
<dbReference type="InterPro" id="IPR013552">
    <property type="entry name" value="Thioester_dom"/>
</dbReference>
<keyword evidence="1" id="KW-0134">Cell wall</keyword>
<evidence type="ECO:0000256" key="3">
    <source>
        <dbReference type="ARBA" id="ARBA00022729"/>
    </source>
</evidence>
<sequence>MRSRWKVAAAAVSLAAVTGALAVSPASADKVTGTLQPTSAEDTGFTVRLVKPGVAGHEDVTPYLFRLNLSDGAKLAVYCVGAEIAWSFEADVMSEVPWGDYPDADSPFKANSKKVNWVLHHGYPNLSLEQLNDLGLQTNPDGIELEEAISATQAALWHFSDGLDLDRDNPVQRGNHDSDKDVLALYDYLTGDANKGIDEWVIGDLKISPDTLSGEVGKLVGPFKVTTNGTVTKLEDTLPNGVEITDADGKPLAAKDIKNGTEFFVKVPQGAAAGNGTVKISGDSPKVEVGRLFTGKTAAGVEAQPLIVAGSETKPLSAQAKVDWTTRPTTPPSSTTATTPPSTTTVPPTTTTTVAPIPQPSPGLPDTGASILVPALVGLGLLGGGAGALLYVRHRRRAA</sequence>
<evidence type="ECO:0000256" key="2">
    <source>
        <dbReference type="ARBA" id="ARBA00022525"/>
    </source>
</evidence>
<feature type="signal peptide" evidence="7">
    <location>
        <begin position="1"/>
        <end position="22"/>
    </location>
</feature>
<keyword evidence="6" id="KW-0472">Membrane</keyword>
<dbReference type="Pfam" id="PF08341">
    <property type="entry name" value="TED"/>
    <property type="match status" value="1"/>
</dbReference>
<evidence type="ECO:0000256" key="5">
    <source>
        <dbReference type="SAM" id="MobiDB-lite"/>
    </source>
</evidence>
<keyword evidence="2" id="KW-0964">Secreted</keyword>
<keyword evidence="4" id="KW-0572">Peptidoglycan-anchor</keyword>
<evidence type="ECO:0000256" key="1">
    <source>
        <dbReference type="ARBA" id="ARBA00022512"/>
    </source>
</evidence>
<evidence type="ECO:0000259" key="8">
    <source>
        <dbReference type="PROSITE" id="PS50847"/>
    </source>
</evidence>
<feature type="region of interest" description="Disordered" evidence="5">
    <location>
        <begin position="318"/>
        <end position="362"/>
    </location>
</feature>
<keyword evidence="3 7" id="KW-0732">Signal</keyword>
<dbReference type="Proteomes" id="UP001205185">
    <property type="component" value="Unassembled WGS sequence"/>
</dbReference>
<dbReference type="Gene3D" id="1.10.150.480">
    <property type="match status" value="1"/>
</dbReference>
<dbReference type="InterPro" id="IPR019931">
    <property type="entry name" value="LPXTG_anchor"/>
</dbReference>
<organism evidence="9 10">
    <name type="scientific">Actinokineospora diospyrosa</name>
    <dbReference type="NCBI Taxonomy" id="103728"/>
    <lineage>
        <taxon>Bacteria</taxon>
        <taxon>Bacillati</taxon>
        <taxon>Actinomycetota</taxon>
        <taxon>Actinomycetes</taxon>
        <taxon>Pseudonocardiales</taxon>
        <taxon>Pseudonocardiaceae</taxon>
        <taxon>Actinokineospora</taxon>
    </lineage>
</organism>
<evidence type="ECO:0000256" key="4">
    <source>
        <dbReference type="ARBA" id="ARBA00023088"/>
    </source>
</evidence>
<reference evidence="9 10" key="1">
    <citation type="submission" date="2022-06" db="EMBL/GenBank/DDBJ databases">
        <title>Genomic Encyclopedia of Archaeal and Bacterial Type Strains, Phase II (KMG-II): from individual species to whole genera.</title>
        <authorList>
            <person name="Goeker M."/>
        </authorList>
    </citation>
    <scope>NUCLEOTIDE SEQUENCE [LARGE SCALE GENOMIC DNA]</scope>
    <source>
        <strain evidence="9 10">DSM 44255</strain>
    </source>
</reference>
<dbReference type="NCBIfam" id="TIGR01167">
    <property type="entry name" value="LPXTG_anchor"/>
    <property type="match status" value="1"/>
</dbReference>
<keyword evidence="6" id="KW-0812">Transmembrane</keyword>